<gene>
    <name evidence="1" type="ORF">S01H1_44527</name>
</gene>
<dbReference type="CDD" id="cd04485">
    <property type="entry name" value="DnaE_OBF"/>
    <property type="match status" value="1"/>
</dbReference>
<proteinExistence type="predicted"/>
<accession>X0UQJ1</accession>
<dbReference type="GO" id="GO:0008408">
    <property type="term" value="F:3'-5' exonuclease activity"/>
    <property type="evidence" value="ECO:0007669"/>
    <property type="project" value="InterPro"/>
</dbReference>
<dbReference type="PANTHER" id="PTHR32294:SF0">
    <property type="entry name" value="DNA POLYMERASE III SUBUNIT ALPHA"/>
    <property type="match status" value="1"/>
</dbReference>
<sequence length="128" mass="14514">VMFSDVLNKFADLLVEDTIVFVKGKLDFRREKPNVIAVELITLDDVREKLAAKVKIRLDARDVTKEKVATIKSICQTHRGQCPLYVAVKTDKGHVYAAADKTLSVNPDLDFCRKIRQLVGPENFQLTR</sequence>
<organism evidence="1">
    <name type="scientific">marine sediment metagenome</name>
    <dbReference type="NCBI Taxonomy" id="412755"/>
    <lineage>
        <taxon>unclassified sequences</taxon>
        <taxon>metagenomes</taxon>
        <taxon>ecological metagenomes</taxon>
    </lineage>
</organism>
<reference evidence="1" key="1">
    <citation type="journal article" date="2014" name="Front. Microbiol.">
        <title>High frequency of phylogenetically diverse reductive dehalogenase-homologous genes in deep subseafloor sedimentary metagenomes.</title>
        <authorList>
            <person name="Kawai M."/>
            <person name="Futagami T."/>
            <person name="Toyoda A."/>
            <person name="Takaki Y."/>
            <person name="Nishi S."/>
            <person name="Hori S."/>
            <person name="Arai W."/>
            <person name="Tsubouchi T."/>
            <person name="Morono Y."/>
            <person name="Uchiyama I."/>
            <person name="Ito T."/>
            <person name="Fujiyama A."/>
            <person name="Inagaki F."/>
            <person name="Takami H."/>
        </authorList>
    </citation>
    <scope>NUCLEOTIDE SEQUENCE</scope>
    <source>
        <strain evidence="1">Expedition CK06-06</strain>
    </source>
</reference>
<feature type="non-terminal residue" evidence="1">
    <location>
        <position position="1"/>
    </location>
</feature>
<dbReference type="GO" id="GO:0006260">
    <property type="term" value="P:DNA replication"/>
    <property type="evidence" value="ECO:0007669"/>
    <property type="project" value="InterPro"/>
</dbReference>
<dbReference type="EMBL" id="BARS01028405">
    <property type="protein sequence ID" value="GAG08099.1"/>
    <property type="molecule type" value="Genomic_DNA"/>
</dbReference>
<comment type="caution">
    <text evidence="1">The sequence shown here is derived from an EMBL/GenBank/DDBJ whole genome shotgun (WGS) entry which is preliminary data.</text>
</comment>
<dbReference type="AlphaFoldDB" id="X0UQJ1"/>
<evidence type="ECO:0000313" key="1">
    <source>
        <dbReference type="EMBL" id="GAG08099.1"/>
    </source>
</evidence>
<protein>
    <submittedName>
        <fullName evidence="1">Uncharacterized protein</fullName>
    </submittedName>
</protein>
<name>X0UQJ1_9ZZZZ</name>
<dbReference type="InterPro" id="IPR004805">
    <property type="entry name" value="DnaE2/DnaE/PolC"/>
</dbReference>
<dbReference type="PANTHER" id="PTHR32294">
    <property type="entry name" value="DNA POLYMERASE III SUBUNIT ALPHA"/>
    <property type="match status" value="1"/>
</dbReference>